<dbReference type="InterPro" id="IPR001173">
    <property type="entry name" value="Glyco_trans_2-like"/>
</dbReference>
<feature type="transmembrane region" description="Helical" evidence="1">
    <location>
        <begin position="278"/>
        <end position="298"/>
    </location>
</feature>
<feature type="non-terminal residue" evidence="3">
    <location>
        <position position="333"/>
    </location>
</feature>
<sequence>MEDNSLSELPRISIIIPVRNCARTIGDLLDSLMKLDYPKEKIEIIVIDGRSTDNTAEIVLRYPVKLLFEPGYGPNYARKIGVENSNGEVLVFTDGDCVVPKHWVKAIIKNFSLPKIGCVGGSVYADESLRGNLLVDYADDSIMRIMPLAKEKIILDEPEVFKHIAFCNMAIKREVLESIGGLDEKMKTFEDVDIVQSICEAGYKMILDPQVFVWHKHRQTLKGILKQTFNYGKGGPYFRRKHPNSKITKFYRFGLTTFYMLTVFALISFYLSYALNKLLFLLLGLSPLILGYIADFAYYMFKRNGFYRSLVYPFIDFMRIIAFCLGDLISLLR</sequence>
<feature type="transmembrane region" description="Helical" evidence="1">
    <location>
        <begin position="310"/>
        <end position="332"/>
    </location>
</feature>
<gene>
    <name evidence="3" type="ORF">DRJ21_00785</name>
</gene>
<feature type="transmembrane region" description="Helical" evidence="1">
    <location>
        <begin position="250"/>
        <end position="272"/>
    </location>
</feature>
<dbReference type="Gene3D" id="3.90.550.10">
    <property type="entry name" value="Spore Coat Polysaccharide Biosynthesis Protein SpsA, Chain A"/>
    <property type="match status" value="1"/>
</dbReference>
<feature type="domain" description="Glycosyltransferase 2-like" evidence="2">
    <location>
        <begin position="13"/>
        <end position="179"/>
    </location>
</feature>
<keyword evidence="1" id="KW-0812">Transmembrane</keyword>
<dbReference type="Proteomes" id="UP000281962">
    <property type="component" value="Unassembled WGS sequence"/>
</dbReference>
<dbReference type="InterPro" id="IPR050834">
    <property type="entry name" value="Glycosyltransf_2"/>
</dbReference>
<dbReference type="SUPFAM" id="SSF53448">
    <property type="entry name" value="Nucleotide-diphospho-sugar transferases"/>
    <property type="match status" value="1"/>
</dbReference>
<evidence type="ECO:0000256" key="1">
    <source>
        <dbReference type="SAM" id="Phobius"/>
    </source>
</evidence>
<name>A0A497EV62_9CREN</name>
<organism evidence="3 4">
    <name type="scientific">Thermoproteota archaeon</name>
    <dbReference type="NCBI Taxonomy" id="2056631"/>
    <lineage>
        <taxon>Archaea</taxon>
        <taxon>Thermoproteota</taxon>
    </lineage>
</organism>
<evidence type="ECO:0000313" key="3">
    <source>
        <dbReference type="EMBL" id="RLE51127.1"/>
    </source>
</evidence>
<dbReference type="AlphaFoldDB" id="A0A497EV62"/>
<keyword evidence="1" id="KW-1133">Transmembrane helix</keyword>
<comment type="caution">
    <text evidence="3">The sequence shown here is derived from an EMBL/GenBank/DDBJ whole genome shotgun (WGS) entry which is preliminary data.</text>
</comment>
<protein>
    <recommendedName>
        <fullName evidence="2">Glycosyltransferase 2-like domain-containing protein</fullName>
    </recommendedName>
</protein>
<dbReference type="PANTHER" id="PTHR43685:SF2">
    <property type="entry name" value="GLYCOSYLTRANSFERASE 2-LIKE DOMAIN-CONTAINING PROTEIN"/>
    <property type="match status" value="1"/>
</dbReference>
<dbReference type="InterPro" id="IPR029044">
    <property type="entry name" value="Nucleotide-diphossugar_trans"/>
</dbReference>
<dbReference type="EMBL" id="QMQY01000020">
    <property type="protein sequence ID" value="RLE51127.1"/>
    <property type="molecule type" value="Genomic_DNA"/>
</dbReference>
<reference evidence="3 4" key="1">
    <citation type="submission" date="2018-06" db="EMBL/GenBank/DDBJ databases">
        <title>Extensive metabolic versatility and redundancy in microbially diverse, dynamic hydrothermal sediments.</title>
        <authorList>
            <person name="Dombrowski N."/>
            <person name="Teske A."/>
            <person name="Baker B.J."/>
        </authorList>
    </citation>
    <scope>NUCLEOTIDE SEQUENCE [LARGE SCALE GENOMIC DNA]</scope>
    <source>
        <strain evidence="3">B30_G17</strain>
    </source>
</reference>
<dbReference type="Pfam" id="PF00535">
    <property type="entry name" value="Glycos_transf_2"/>
    <property type="match status" value="1"/>
</dbReference>
<accession>A0A497EV62</accession>
<keyword evidence="1" id="KW-0472">Membrane</keyword>
<evidence type="ECO:0000259" key="2">
    <source>
        <dbReference type="Pfam" id="PF00535"/>
    </source>
</evidence>
<evidence type="ECO:0000313" key="4">
    <source>
        <dbReference type="Proteomes" id="UP000281962"/>
    </source>
</evidence>
<dbReference type="PANTHER" id="PTHR43685">
    <property type="entry name" value="GLYCOSYLTRANSFERASE"/>
    <property type="match status" value="1"/>
</dbReference>
<proteinExistence type="predicted"/>